<proteinExistence type="predicted"/>
<feature type="compositionally biased region" description="Polar residues" evidence="1">
    <location>
        <begin position="1"/>
        <end position="23"/>
    </location>
</feature>
<sequence length="102" mass="10866">GYYDEQVTNGSFSGIATAPNPTSRRGHGGRGPLGCPSGPGLLFHGGELGQGSNCDAALCRRRRHYQHSGGESGSNHQGHCRTLHLRVGPEHPAHTHQRQLAH</sequence>
<feature type="non-terminal residue" evidence="2">
    <location>
        <position position="1"/>
    </location>
</feature>
<accession>R9UKU6</accession>
<protein>
    <submittedName>
        <fullName evidence="2">Polyprotein</fullName>
    </submittedName>
</protein>
<feature type="non-terminal residue" evidence="2">
    <location>
        <position position="102"/>
    </location>
</feature>
<dbReference type="EMBL" id="KC107796">
    <property type="protein sequence ID" value="AGN55452.1"/>
    <property type="molecule type" value="Genomic_RNA"/>
</dbReference>
<evidence type="ECO:0000313" key="2">
    <source>
        <dbReference type="EMBL" id="AGN55452.1"/>
    </source>
</evidence>
<reference evidence="2" key="1">
    <citation type="journal article" date="2014" name="J. Med. Virol.">
        <title>Intra-host diversity and evolution of hepatitis C virus endemic to Cote d'Ivoire.</title>
        <authorList>
            <person name="Forbi J.C."/>
            <person name="Campo D.S."/>
            <person name="Purdy M.A."/>
            <person name="Dimitrova Z.E."/>
            <person name="Skums P."/>
            <person name="Xia G.L."/>
            <person name="Punkova L.T."/>
            <person name="Ganova-Raeva L.M."/>
            <person name="Vaughan G."/>
            <person name="Ben-Ayed Y."/>
            <person name="Switzer W.M."/>
            <person name="Khudyakov Y.E."/>
        </authorList>
    </citation>
    <scope>NUCLEOTIDE SEQUENCE</scope>
    <source>
        <strain evidence="2">IC6</strain>
    </source>
</reference>
<feature type="region of interest" description="Disordered" evidence="1">
    <location>
        <begin position="1"/>
        <end position="34"/>
    </location>
</feature>
<name>R9UKU6_9HEPC</name>
<evidence type="ECO:0000256" key="1">
    <source>
        <dbReference type="SAM" id="MobiDB-lite"/>
    </source>
</evidence>
<organism evidence="2">
    <name type="scientific">Hepacivirus hominis</name>
    <dbReference type="NCBI Taxonomy" id="3052230"/>
    <lineage>
        <taxon>Viruses</taxon>
        <taxon>Riboviria</taxon>
        <taxon>Orthornavirae</taxon>
        <taxon>Kitrinoviricota</taxon>
        <taxon>Flasuviricetes</taxon>
        <taxon>Amarillovirales</taxon>
        <taxon>Flaviviridae</taxon>
        <taxon>Hepacivirus</taxon>
    </lineage>
</organism>
<feature type="region of interest" description="Disordered" evidence="1">
    <location>
        <begin position="66"/>
        <end position="102"/>
    </location>
</feature>